<evidence type="ECO:0000313" key="2">
    <source>
        <dbReference type="Proteomes" id="UP000475862"/>
    </source>
</evidence>
<proteinExistence type="predicted"/>
<evidence type="ECO:0000313" key="1">
    <source>
        <dbReference type="EMBL" id="KAE9541881.1"/>
    </source>
</evidence>
<organism evidence="1 2">
    <name type="scientific">Aphis glycines</name>
    <name type="common">Soybean aphid</name>
    <dbReference type="NCBI Taxonomy" id="307491"/>
    <lineage>
        <taxon>Eukaryota</taxon>
        <taxon>Metazoa</taxon>
        <taxon>Ecdysozoa</taxon>
        <taxon>Arthropoda</taxon>
        <taxon>Hexapoda</taxon>
        <taxon>Insecta</taxon>
        <taxon>Pterygota</taxon>
        <taxon>Neoptera</taxon>
        <taxon>Paraneoptera</taxon>
        <taxon>Hemiptera</taxon>
        <taxon>Sternorrhyncha</taxon>
        <taxon>Aphidomorpha</taxon>
        <taxon>Aphidoidea</taxon>
        <taxon>Aphididae</taxon>
        <taxon>Aphidini</taxon>
        <taxon>Aphis</taxon>
        <taxon>Aphis</taxon>
    </lineage>
</organism>
<comment type="caution">
    <text evidence="1">The sequence shown here is derived from an EMBL/GenBank/DDBJ whole genome shotgun (WGS) entry which is preliminary data.</text>
</comment>
<dbReference type="EMBL" id="VYZN01000012">
    <property type="protein sequence ID" value="KAE9541881.1"/>
    <property type="molecule type" value="Genomic_DNA"/>
</dbReference>
<accession>A0A6G0TZY1</accession>
<gene>
    <name evidence="1" type="ORF">AGLY_003872</name>
</gene>
<protein>
    <submittedName>
        <fullName evidence="1">Uncharacterized protein</fullName>
    </submittedName>
</protein>
<keyword evidence="2" id="KW-1185">Reference proteome</keyword>
<name>A0A6G0TZY1_APHGL</name>
<dbReference type="AlphaFoldDB" id="A0A6G0TZY1"/>
<reference evidence="1 2" key="1">
    <citation type="submission" date="2019-08" db="EMBL/GenBank/DDBJ databases">
        <title>The genome of the soybean aphid Biotype 1, its phylome, world population structure and adaptation to the North American continent.</title>
        <authorList>
            <person name="Giordano R."/>
            <person name="Donthu R.K."/>
            <person name="Hernandez A.G."/>
            <person name="Wright C.L."/>
            <person name="Zimin A.V."/>
        </authorList>
    </citation>
    <scope>NUCLEOTIDE SEQUENCE [LARGE SCALE GENOMIC DNA]</scope>
    <source>
        <tissue evidence="1">Whole aphids</tissue>
    </source>
</reference>
<dbReference type="Proteomes" id="UP000475862">
    <property type="component" value="Unassembled WGS sequence"/>
</dbReference>
<sequence>MFLSINHTSFEFYATTFIIVKKIKEFNIKNACKLLYKKGKNNSLLPKKNRFQIIQHYHYDKFDLKLCILLKTLKNIQVVTALLHIWSRMNHCYGSVKFESNDVVWASVLETAHSEDGTFKGSWKSVCSAALGTNHGAFLIFSSETVYVIYKFSNSDIRIMILYSHGSGPHYAVLSNLLWAALKLNCTF</sequence>